<dbReference type="InterPro" id="IPR046341">
    <property type="entry name" value="SET_dom_sf"/>
</dbReference>
<dbReference type="EMBL" id="OU503050">
    <property type="protein sequence ID" value="CAI9777676.1"/>
    <property type="molecule type" value="Genomic_DNA"/>
</dbReference>
<feature type="domain" description="SET" evidence="4">
    <location>
        <begin position="47"/>
        <end position="315"/>
    </location>
</feature>
<dbReference type="PANTHER" id="PTHR13271">
    <property type="entry name" value="UNCHARACTERIZED PUTATIVE METHYLTRANSFERASE"/>
    <property type="match status" value="1"/>
</dbReference>
<reference evidence="5" key="1">
    <citation type="submission" date="2023-05" db="EMBL/GenBank/DDBJ databases">
        <authorList>
            <person name="Huff M."/>
        </authorList>
    </citation>
    <scope>NUCLEOTIDE SEQUENCE</scope>
</reference>
<keyword evidence="1" id="KW-0489">Methyltransferase</keyword>
<evidence type="ECO:0000313" key="6">
    <source>
        <dbReference type="Proteomes" id="UP000834106"/>
    </source>
</evidence>
<evidence type="ECO:0000313" key="5">
    <source>
        <dbReference type="EMBL" id="CAI9777676.1"/>
    </source>
</evidence>
<dbReference type="SUPFAM" id="SSF81822">
    <property type="entry name" value="RuBisCo LSMT C-terminal, substrate-binding domain"/>
    <property type="match status" value="1"/>
</dbReference>
<evidence type="ECO:0000256" key="1">
    <source>
        <dbReference type="ARBA" id="ARBA00022603"/>
    </source>
</evidence>
<dbReference type="Pfam" id="PF09273">
    <property type="entry name" value="Rubis-subs-bind"/>
    <property type="match status" value="1"/>
</dbReference>
<dbReference type="InterPro" id="IPR015353">
    <property type="entry name" value="Rubisco_LSMT_subst-bd"/>
</dbReference>
<dbReference type="InterPro" id="IPR036464">
    <property type="entry name" value="Rubisco_LSMT_subst-bd_sf"/>
</dbReference>
<dbReference type="Gene3D" id="3.90.1420.10">
    <property type="entry name" value="Rubisco LSMT, substrate-binding domain"/>
    <property type="match status" value="1"/>
</dbReference>
<proteinExistence type="predicted"/>
<dbReference type="SUPFAM" id="SSF82199">
    <property type="entry name" value="SET domain"/>
    <property type="match status" value="1"/>
</dbReference>
<name>A0AAD1ZXY2_9LAMI</name>
<keyword evidence="3" id="KW-0949">S-adenosyl-L-methionine</keyword>
<keyword evidence="6" id="KW-1185">Reference proteome</keyword>
<dbReference type="InterPro" id="IPR001214">
    <property type="entry name" value="SET_dom"/>
</dbReference>
<accession>A0AAD1ZXY2</accession>
<dbReference type="CDD" id="cd10527">
    <property type="entry name" value="SET_LSMT"/>
    <property type="match status" value="1"/>
</dbReference>
<dbReference type="GO" id="GO:0032259">
    <property type="term" value="P:methylation"/>
    <property type="evidence" value="ECO:0007669"/>
    <property type="project" value="UniProtKB-KW"/>
</dbReference>
<keyword evidence="2" id="KW-0808">Transferase</keyword>
<dbReference type="AlphaFoldDB" id="A0AAD1ZXY2"/>
<dbReference type="PROSITE" id="PS50280">
    <property type="entry name" value="SET"/>
    <property type="match status" value="1"/>
</dbReference>
<evidence type="ECO:0000256" key="2">
    <source>
        <dbReference type="ARBA" id="ARBA00022679"/>
    </source>
</evidence>
<dbReference type="PANTHER" id="PTHR13271:SF91">
    <property type="entry name" value="PROTEIN SET DOMAIN GROUP 40"/>
    <property type="match status" value="1"/>
</dbReference>
<sequence length="524" mass="59282">MVESLVVSLLWGSIFFSRTPLDGIPFRKPYLAAAPSSLLRLNLIYPPVLRFTASFGVVAACGEDEGNCGGRRGLAAVRDIMKGELILTVPKEALMTSESLRSKDQKLSAALCKYPKLSSSQVLAVSLLNEVNKGKVTRWYPYLKQLPRSYDILSSFGRLEIEALQMDDAIWTAERAVEKDKMDWREATALMGELNLKHQLSTFKAWLWASATISSRTMHIPWDSAGCLCPVGDLFNYAAPAEEPYHSENKACQNVSPLHDTSPGKVQNSGNSVEEPFDAHVQRLIDAGYEEEIAAYCFYARRNYRKGDQVLLSYGTYTNLELLEHYGFLLHENPNDKAFVPLEPDMYSLCSWPKDSLYIHQDGKPSFALLATVRLWATPVTHRRSVGHISHSGHQISGENEVTVLEWIVKNCRALLGNCSTSIEEDELLLNTVDKIQDHDTSIDFGDVSRACIIELSAFLEMNDRKQCSQVQMCRKTRSIHRWKLAVEWRLSYKRILCECISHCNERLEYLNLNELDQRNSDSI</sequence>
<evidence type="ECO:0000256" key="3">
    <source>
        <dbReference type="ARBA" id="ARBA00022691"/>
    </source>
</evidence>
<gene>
    <name evidence="5" type="ORF">FPE_LOCUS25106</name>
</gene>
<dbReference type="Pfam" id="PF00856">
    <property type="entry name" value="SET"/>
    <property type="match status" value="1"/>
</dbReference>
<organism evidence="5 6">
    <name type="scientific">Fraxinus pennsylvanica</name>
    <dbReference type="NCBI Taxonomy" id="56036"/>
    <lineage>
        <taxon>Eukaryota</taxon>
        <taxon>Viridiplantae</taxon>
        <taxon>Streptophyta</taxon>
        <taxon>Embryophyta</taxon>
        <taxon>Tracheophyta</taxon>
        <taxon>Spermatophyta</taxon>
        <taxon>Magnoliopsida</taxon>
        <taxon>eudicotyledons</taxon>
        <taxon>Gunneridae</taxon>
        <taxon>Pentapetalae</taxon>
        <taxon>asterids</taxon>
        <taxon>lamiids</taxon>
        <taxon>Lamiales</taxon>
        <taxon>Oleaceae</taxon>
        <taxon>Oleeae</taxon>
        <taxon>Fraxinus</taxon>
    </lineage>
</organism>
<dbReference type="Proteomes" id="UP000834106">
    <property type="component" value="Chromosome 15"/>
</dbReference>
<dbReference type="InterPro" id="IPR050600">
    <property type="entry name" value="SETD3_SETD6_MTase"/>
</dbReference>
<dbReference type="GO" id="GO:0016279">
    <property type="term" value="F:protein-lysine N-methyltransferase activity"/>
    <property type="evidence" value="ECO:0007669"/>
    <property type="project" value="TreeGrafter"/>
</dbReference>
<protein>
    <recommendedName>
        <fullName evidence="4">SET domain-containing protein</fullName>
    </recommendedName>
</protein>
<dbReference type="Gene3D" id="3.90.1410.10">
    <property type="entry name" value="set domain protein methyltransferase, domain 1"/>
    <property type="match status" value="1"/>
</dbReference>
<evidence type="ECO:0000259" key="4">
    <source>
        <dbReference type="PROSITE" id="PS50280"/>
    </source>
</evidence>